<gene>
    <name evidence="1" type="ORF">A3D07_01130</name>
</gene>
<organism evidence="1 2">
    <name type="scientific">Candidatus Curtissbacteria bacterium RIFCSPHIGHO2_02_FULL_42_15</name>
    <dbReference type="NCBI Taxonomy" id="1797716"/>
    <lineage>
        <taxon>Bacteria</taxon>
        <taxon>Candidatus Curtissiibacteriota</taxon>
    </lineage>
</organism>
<dbReference type="STRING" id="1797716.A3D07_01130"/>
<proteinExistence type="predicted"/>
<comment type="caution">
    <text evidence="1">The sequence shown here is derived from an EMBL/GenBank/DDBJ whole genome shotgun (WGS) entry which is preliminary data.</text>
</comment>
<name>A0A1F5GGD0_9BACT</name>
<dbReference type="Proteomes" id="UP000177124">
    <property type="component" value="Unassembled WGS sequence"/>
</dbReference>
<evidence type="ECO:0000313" key="1">
    <source>
        <dbReference type="EMBL" id="OGD90900.1"/>
    </source>
</evidence>
<evidence type="ECO:0000313" key="2">
    <source>
        <dbReference type="Proteomes" id="UP000177124"/>
    </source>
</evidence>
<accession>A0A1F5GGD0</accession>
<sequence length="190" mass="21060">MLKRLGLVFLWFLAAPVTITALAISLQNQEAGKKASISQPIIVSNDTAGPNTIEGQVLSVKIEDMRPYIVENFLKNTTLESHSEFMVKTADKYNIDYRLIPAIAMKETGGGNASPSESYNAWGFGNGSTQFTSWEGAIESVAKTLKEKYIDRGMVTPEEIMPIYAPPQMYTGGKWAKDINFFFSQMESLD</sequence>
<dbReference type="AlphaFoldDB" id="A0A1F5GGD0"/>
<dbReference type="EMBL" id="MFBF01000030">
    <property type="protein sequence ID" value="OGD90900.1"/>
    <property type="molecule type" value="Genomic_DNA"/>
</dbReference>
<protein>
    <recommendedName>
        <fullName evidence="3">Mannosyl-glycoprotein endo-beta-N-acetylglucosamidase-like domain-containing protein</fullName>
    </recommendedName>
</protein>
<reference evidence="1 2" key="1">
    <citation type="journal article" date="2016" name="Nat. Commun.">
        <title>Thousands of microbial genomes shed light on interconnected biogeochemical processes in an aquifer system.</title>
        <authorList>
            <person name="Anantharaman K."/>
            <person name="Brown C.T."/>
            <person name="Hug L.A."/>
            <person name="Sharon I."/>
            <person name="Castelle C.J."/>
            <person name="Probst A.J."/>
            <person name="Thomas B.C."/>
            <person name="Singh A."/>
            <person name="Wilkins M.J."/>
            <person name="Karaoz U."/>
            <person name="Brodie E.L."/>
            <person name="Williams K.H."/>
            <person name="Hubbard S.S."/>
            <person name="Banfield J.F."/>
        </authorList>
    </citation>
    <scope>NUCLEOTIDE SEQUENCE [LARGE SCALE GENOMIC DNA]</scope>
</reference>
<evidence type="ECO:0008006" key="3">
    <source>
        <dbReference type="Google" id="ProtNLM"/>
    </source>
</evidence>